<protein>
    <recommendedName>
        <fullName evidence="5">Snf7-domain-containing protein</fullName>
    </recommendedName>
</protein>
<dbReference type="GO" id="GO:0006900">
    <property type="term" value="P:vesicle budding from membrane"/>
    <property type="evidence" value="ECO:0007669"/>
    <property type="project" value="TreeGrafter"/>
</dbReference>
<dbReference type="AlphaFoldDB" id="A0AAD2JWF2"/>
<dbReference type="EMBL" id="CAVNYO010000097">
    <property type="protein sequence ID" value="CAK5265688.1"/>
    <property type="molecule type" value="Genomic_DNA"/>
</dbReference>
<comment type="caution">
    <text evidence="3">The sequence shown here is derived from an EMBL/GenBank/DDBJ whole genome shotgun (WGS) entry which is preliminary data.</text>
</comment>
<feature type="region of interest" description="Disordered" evidence="2">
    <location>
        <begin position="429"/>
        <end position="458"/>
    </location>
</feature>
<evidence type="ECO:0000313" key="4">
    <source>
        <dbReference type="Proteomes" id="UP001295794"/>
    </source>
</evidence>
<organism evidence="3 4">
    <name type="scientific">Mycena citricolor</name>
    <dbReference type="NCBI Taxonomy" id="2018698"/>
    <lineage>
        <taxon>Eukaryota</taxon>
        <taxon>Fungi</taxon>
        <taxon>Dikarya</taxon>
        <taxon>Basidiomycota</taxon>
        <taxon>Agaricomycotina</taxon>
        <taxon>Agaricomycetes</taxon>
        <taxon>Agaricomycetidae</taxon>
        <taxon>Agaricales</taxon>
        <taxon>Marasmiineae</taxon>
        <taxon>Mycenaceae</taxon>
        <taxon>Mycena</taxon>
    </lineage>
</organism>
<keyword evidence="1" id="KW-0175">Coiled coil</keyword>
<sequence>MHTPSKAAPANPALLRLGPYASASSSRLQSLYADISRQKHSNPVAYRANVEWWRGTLEAVTRAGLGSGSRLVLSANARLMDLLRYPGAGKPLALPTAIAELRTQKVLLTKAEFLSAAKSVYDPGWLPVRIAAFVVGKPLWWALEQLGVVGEEGMISSASSSSGGRDTSWWDDYVLLPLIEEVADAVLVRQSLTPGDASDVLYSFESFKATFSDVLGDDAPLGDEDVKIMLKFLQRDRKCIVIDEQVIKFVGTGSPSEITAVDRGILELMEAVQHLQAQVDQLQGSIDQYTQKATTAVQQKHKSVALTYLRQRKQLEELLQKRLGSLETLDGTLLRVKTAASDIEIIKSYESSSTTLRAILSHPSLQRDSIEKTMDAMAEANADAREIDEAIRIGSNVALGVDESAFDEDELAQELQRLASEVEAEKVDDVERMLNKSSLATPVTPPREEEEQKIPQAA</sequence>
<evidence type="ECO:0008006" key="5">
    <source>
        <dbReference type="Google" id="ProtNLM"/>
    </source>
</evidence>
<reference evidence="3" key="1">
    <citation type="submission" date="2023-11" db="EMBL/GenBank/DDBJ databases">
        <authorList>
            <person name="De Vega J J."/>
            <person name="De Vega J J."/>
        </authorList>
    </citation>
    <scope>NUCLEOTIDE SEQUENCE</scope>
</reference>
<feature type="coiled-coil region" evidence="1">
    <location>
        <begin position="370"/>
        <end position="428"/>
    </location>
</feature>
<feature type="coiled-coil region" evidence="1">
    <location>
        <begin position="265"/>
        <end position="292"/>
    </location>
</feature>
<keyword evidence="4" id="KW-1185">Reference proteome</keyword>
<dbReference type="Gene3D" id="6.10.140.1230">
    <property type="match status" value="1"/>
</dbReference>
<dbReference type="GO" id="GO:0009898">
    <property type="term" value="C:cytoplasmic side of plasma membrane"/>
    <property type="evidence" value="ECO:0007669"/>
    <property type="project" value="TreeGrafter"/>
</dbReference>
<dbReference type="GO" id="GO:0032511">
    <property type="term" value="P:late endosome to vacuole transport via multivesicular body sorting pathway"/>
    <property type="evidence" value="ECO:0007669"/>
    <property type="project" value="TreeGrafter"/>
</dbReference>
<dbReference type="Proteomes" id="UP001295794">
    <property type="component" value="Unassembled WGS sequence"/>
</dbReference>
<dbReference type="Pfam" id="PF03357">
    <property type="entry name" value="Snf7"/>
    <property type="match status" value="1"/>
</dbReference>
<dbReference type="GO" id="GO:0005771">
    <property type="term" value="C:multivesicular body"/>
    <property type="evidence" value="ECO:0007669"/>
    <property type="project" value="TreeGrafter"/>
</dbReference>
<dbReference type="PANTHER" id="PTHR22761">
    <property type="entry name" value="CHARGED MULTIVESICULAR BODY PROTEIN"/>
    <property type="match status" value="1"/>
</dbReference>
<evidence type="ECO:0000313" key="3">
    <source>
        <dbReference type="EMBL" id="CAK5265688.1"/>
    </source>
</evidence>
<feature type="compositionally biased region" description="Basic and acidic residues" evidence="2">
    <location>
        <begin position="446"/>
        <end position="458"/>
    </location>
</feature>
<proteinExistence type="predicted"/>
<name>A0AAD2JWF2_9AGAR</name>
<accession>A0AAD2JWF2</accession>
<evidence type="ECO:0000256" key="2">
    <source>
        <dbReference type="SAM" id="MobiDB-lite"/>
    </source>
</evidence>
<dbReference type="InterPro" id="IPR005024">
    <property type="entry name" value="Snf7_fam"/>
</dbReference>
<gene>
    <name evidence="3" type="ORF">MYCIT1_LOCUS6869</name>
</gene>
<evidence type="ECO:0000256" key="1">
    <source>
        <dbReference type="SAM" id="Coils"/>
    </source>
</evidence>
<dbReference type="GO" id="GO:0000815">
    <property type="term" value="C:ESCRT III complex"/>
    <property type="evidence" value="ECO:0007669"/>
    <property type="project" value="TreeGrafter"/>
</dbReference>
<dbReference type="PANTHER" id="PTHR22761:SF96">
    <property type="entry name" value="BCDNA.GH08385"/>
    <property type="match status" value="1"/>
</dbReference>